<organism evidence="2 3">
    <name type="scientific">Daphnia pulex</name>
    <name type="common">Water flea</name>
    <dbReference type="NCBI Taxonomy" id="6669"/>
    <lineage>
        <taxon>Eukaryota</taxon>
        <taxon>Metazoa</taxon>
        <taxon>Ecdysozoa</taxon>
        <taxon>Arthropoda</taxon>
        <taxon>Crustacea</taxon>
        <taxon>Branchiopoda</taxon>
        <taxon>Diplostraca</taxon>
        <taxon>Cladocera</taxon>
        <taxon>Anomopoda</taxon>
        <taxon>Daphniidae</taxon>
        <taxon>Daphnia</taxon>
    </lineage>
</organism>
<protein>
    <submittedName>
        <fullName evidence="2">Uncharacterized protein</fullName>
    </submittedName>
</protein>
<feature type="compositionally biased region" description="Polar residues" evidence="1">
    <location>
        <begin position="37"/>
        <end position="58"/>
    </location>
</feature>
<proteinExistence type="predicted"/>
<dbReference type="InParanoid" id="E9HN40"/>
<dbReference type="AlphaFoldDB" id="E9HN40"/>
<dbReference type="Proteomes" id="UP000000305">
    <property type="component" value="Unassembled WGS sequence"/>
</dbReference>
<feature type="compositionally biased region" description="Basic and acidic residues" evidence="1">
    <location>
        <begin position="1"/>
        <end position="36"/>
    </location>
</feature>
<dbReference type="EMBL" id="GL732693">
    <property type="protein sequence ID" value="EFX66840.1"/>
    <property type="molecule type" value="Genomic_DNA"/>
</dbReference>
<gene>
    <name evidence="2" type="ORF">DAPPUDRAFT_115958</name>
</gene>
<feature type="compositionally biased region" description="Gly residues" evidence="1">
    <location>
        <begin position="76"/>
        <end position="85"/>
    </location>
</feature>
<feature type="region of interest" description="Disordered" evidence="1">
    <location>
        <begin position="135"/>
        <end position="164"/>
    </location>
</feature>
<evidence type="ECO:0000313" key="3">
    <source>
        <dbReference type="Proteomes" id="UP000000305"/>
    </source>
</evidence>
<reference evidence="2 3" key="1">
    <citation type="journal article" date="2011" name="Science">
        <title>The ecoresponsive genome of Daphnia pulex.</title>
        <authorList>
            <person name="Colbourne J.K."/>
            <person name="Pfrender M.E."/>
            <person name="Gilbert D."/>
            <person name="Thomas W.K."/>
            <person name="Tucker A."/>
            <person name="Oakley T.H."/>
            <person name="Tokishita S."/>
            <person name="Aerts A."/>
            <person name="Arnold G.J."/>
            <person name="Basu M.K."/>
            <person name="Bauer D.J."/>
            <person name="Caceres C.E."/>
            <person name="Carmel L."/>
            <person name="Casola C."/>
            <person name="Choi J.H."/>
            <person name="Detter J.C."/>
            <person name="Dong Q."/>
            <person name="Dusheyko S."/>
            <person name="Eads B.D."/>
            <person name="Frohlich T."/>
            <person name="Geiler-Samerotte K.A."/>
            <person name="Gerlach D."/>
            <person name="Hatcher P."/>
            <person name="Jogdeo S."/>
            <person name="Krijgsveld J."/>
            <person name="Kriventseva E.V."/>
            <person name="Kultz D."/>
            <person name="Laforsch C."/>
            <person name="Lindquist E."/>
            <person name="Lopez J."/>
            <person name="Manak J.R."/>
            <person name="Muller J."/>
            <person name="Pangilinan J."/>
            <person name="Patwardhan R.P."/>
            <person name="Pitluck S."/>
            <person name="Pritham E.J."/>
            <person name="Rechtsteiner A."/>
            <person name="Rho M."/>
            <person name="Rogozin I.B."/>
            <person name="Sakarya O."/>
            <person name="Salamov A."/>
            <person name="Schaack S."/>
            <person name="Shapiro H."/>
            <person name="Shiga Y."/>
            <person name="Skalitzky C."/>
            <person name="Smith Z."/>
            <person name="Souvorov A."/>
            <person name="Sung W."/>
            <person name="Tang Z."/>
            <person name="Tsuchiya D."/>
            <person name="Tu H."/>
            <person name="Vos H."/>
            <person name="Wang M."/>
            <person name="Wolf Y.I."/>
            <person name="Yamagata H."/>
            <person name="Yamada T."/>
            <person name="Ye Y."/>
            <person name="Shaw J.R."/>
            <person name="Andrews J."/>
            <person name="Crease T.J."/>
            <person name="Tang H."/>
            <person name="Lucas S.M."/>
            <person name="Robertson H.M."/>
            <person name="Bork P."/>
            <person name="Koonin E.V."/>
            <person name="Zdobnov E.M."/>
            <person name="Grigoriev I.V."/>
            <person name="Lynch M."/>
            <person name="Boore J.L."/>
        </authorList>
    </citation>
    <scope>NUCLEOTIDE SEQUENCE [LARGE SCALE GENOMIC DNA]</scope>
</reference>
<sequence>MDKRVEEKTGEKKRKMDNVCEPRRVTVQSIRERFEIQQRQTPPMTRATEQQPEPSSEVDSNHSGSSNASESDHSSTGGGGSGGRGFQQHNRTSIKRSPAFRTFQKESIPENILLKKPALVRTGLKDPNVIIIKNNKKPSLRRKPGVDRTSKPNLSPEPQNFEADPLMEEALKAPLPTGPAPKKPPRTFVHDAFIQQQQQEGAGRFGKSWHNNFLFRGIILASWCNIGTKT</sequence>
<evidence type="ECO:0000313" key="2">
    <source>
        <dbReference type="EMBL" id="EFX66840.1"/>
    </source>
</evidence>
<keyword evidence="3" id="KW-1185">Reference proteome</keyword>
<dbReference type="HOGENOM" id="CLU_1205825_0_0_1"/>
<name>E9HN40_DAPPU</name>
<evidence type="ECO:0000256" key="1">
    <source>
        <dbReference type="SAM" id="MobiDB-lite"/>
    </source>
</evidence>
<feature type="region of interest" description="Disordered" evidence="1">
    <location>
        <begin position="1"/>
        <end position="102"/>
    </location>
</feature>
<accession>E9HN40</accession>
<dbReference type="KEGG" id="dpx:DAPPUDRAFT_115958"/>